<accession>A0A3M0KP02</accession>
<sequence>MVSSGLEGTSIIQSNRPPSTATVIPKTLNPDYPVPDLDPLIEPSAVVLSPLIESFQVSLLILPLLKQSNTPSQLTIIWEFTESAPSPHIQIVNKDVKLAPKLALGNTSSDLPPVGCGSSNHSSLGLASQPVFYPSKSTPIQKRSRELF</sequence>
<comment type="caution">
    <text evidence="2">The sequence shown here is derived from an EMBL/GenBank/DDBJ whole genome shotgun (WGS) entry which is preliminary data.</text>
</comment>
<gene>
    <name evidence="2" type="ORF">DUI87_07167</name>
</gene>
<proteinExistence type="predicted"/>
<dbReference type="Proteomes" id="UP000269221">
    <property type="component" value="Unassembled WGS sequence"/>
</dbReference>
<protein>
    <submittedName>
        <fullName evidence="2">Uncharacterized protein</fullName>
    </submittedName>
</protein>
<dbReference type="EMBL" id="QRBI01000104">
    <property type="protein sequence ID" value="RMC14988.1"/>
    <property type="molecule type" value="Genomic_DNA"/>
</dbReference>
<feature type="region of interest" description="Disordered" evidence="1">
    <location>
        <begin position="1"/>
        <end position="23"/>
    </location>
</feature>
<feature type="compositionally biased region" description="Polar residues" evidence="1">
    <location>
        <begin position="1"/>
        <end position="22"/>
    </location>
</feature>
<evidence type="ECO:0000313" key="2">
    <source>
        <dbReference type="EMBL" id="RMC14988.1"/>
    </source>
</evidence>
<evidence type="ECO:0000313" key="3">
    <source>
        <dbReference type="Proteomes" id="UP000269221"/>
    </source>
</evidence>
<evidence type="ECO:0000256" key="1">
    <source>
        <dbReference type="SAM" id="MobiDB-lite"/>
    </source>
</evidence>
<reference evidence="2 3" key="1">
    <citation type="submission" date="2018-07" db="EMBL/GenBank/DDBJ databases">
        <title>A high quality draft genome assembly of the barn swallow (H. rustica rustica).</title>
        <authorList>
            <person name="Formenti G."/>
            <person name="Chiara M."/>
            <person name="Poveda L."/>
            <person name="Francoijs K.-J."/>
            <person name="Bonisoli-Alquati A."/>
            <person name="Canova L."/>
            <person name="Gianfranceschi L."/>
            <person name="Horner D.S."/>
            <person name="Saino N."/>
        </authorList>
    </citation>
    <scope>NUCLEOTIDE SEQUENCE [LARGE SCALE GENOMIC DNA]</scope>
    <source>
        <strain evidence="2">Chelidonia</strain>
        <tissue evidence="2">Blood</tissue>
    </source>
</reference>
<dbReference type="AlphaFoldDB" id="A0A3M0KP02"/>
<name>A0A3M0KP02_HIRRU</name>
<keyword evidence="3" id="KW-1185">Reference proteome</keyword>
<organism evidence="2 3">
    <name type="scientific">Hirundo rustica rustica</name>
    <dbReference type="NCBI Taxonomy" id="333673"/>
    <lineage>
        <taxon>Eukaryota</taxon>
        <taxon>Metazoa</taxon>
        <taxon>Chordata</taxon>
        <taxon>Craniata</taxon>
        <taxon>Vertebrata</taxon>
        <taxon>Euteleostomi</taxon>
        <taxon>Archelosauria</taxon>
        <taxon>Archosauria</taxon>
        <taxon>Dinosauria</taxon>
        <taxon>Saurischia</taxon>
        <taxon>Theropoda</taxon>
        <taxon>Coelurosauria</taxon>
        <taxon>Aves</taxon>
        <taxon>Neognathae</taxon>
        <taxon>Neoaves</taxon>
        <taxon>Telluraves</taxon>
        <taxon>Australaves</taxon>
        <taxon>Passeriformes</taxon>
        <taxon>Sylvioidea</taxon>
        <taxon>Hirundinidae</taxon>
        <taxon>Hirundo</taxon>
    </lineage>
</organism>